<evidence type="ECO:0000256" key="1">
    <source>
        <dbReference type="SAM" id="MobiDB-lite"/>
    </source>
</evidence>
<name>A0A518CIY3_9PLAN</name>
<keyword evidence="3" id="KW-1185">Reference proteome</keyword>
<reference evidence="2 3" key="1">
    <citation type="submission" date="2019-02" db="EMBL/GenBank/DDBJ databases">
        <title>Deep-cultivation of Planctomycetes and their phenomic and genomic characterization uncovers novel biology.</title>
        <authorList>
            <person name="Wiegand S."/>
            <person name="Jogler M."/>
            <person name="Boedeker C."/>
            <person name="Pinto D."/>
            <person name="Vollmers J."/>
            <person name="Rivas-Marin E."/>
            <person name="Kohn T."/>
            <person name="Peeters S.H."/>
            <person name="Heuer A."/>
            <person name="Rast P."/>
            <person name="Oberbeckmann S."/>
            <person name="Bunk B."/>
            <person name="Jeske O."/>
            <person name="Meyerdierks A."/>
            <person name="Storesund J.E."/>
            <person name="Kallscheuer N."/>
            <person name="Luecker S."/>
            <person name="Lage O.M."/>
            <person name="Pohl T."/>
            <person name="Merkel B.J."/>
            <person name="Hornburger P."/>
            <person name="Mueller R.-W."/>
            <person name="Bruemmer F."/>
            <person name="Labrenz M."/>
            <person name="Spormann A.M."/>
            <person name="Op den Camp H."/>
            <person name="Overmann J."/>
            <person name="Amann R."/>
            <person name="Jetten M.S.M."/>
            <person name="Mascher T."/>
            <person name="Medema M.H."/>
            <person name="Devos D.P."/>
            <person name="Kaster A.-K."/>
            <person name="Ovreas L."/>
            <person name="Rohde M."/>
            <person name="Galperin M.Y."/>
            <person name="Jogler C."/>
        </authorList>
    </citation>
    <scope>NUCLEOTIDE SEQUENCE [LARGE SCALE GENOMIC DNA]</scope>
    <source>
        <strain evidence="2 3">Pla110</strain>
    </source>
</reference>
<dbReference type="RefSeq" id="WP_144993595.1">
    <property type="nucleotide sequence ID" value="NZ_CP036281.1"/>
</dbReference>
<protein>
    <submittedName>
        <fullName evidence="2">Uncharacterized protein</fullName>
    </submittedName>
</protein>
<proteinExistence type="predicted"/>
<feature type="region of interest" description="Disordered" evidence="1">
    <location>
        <begin position="40"/>
        <end position="67"/>
    </location>
</feature>
<evidence type="ECO:0000313" key="2">
    <source>
        <dbReference type="EMBL" id="QDU79188.1"/>
    </source>
</evidence>
<sequence length="87" mass="9633">MDAVFSFAGFYLQLPTINDGLLAYQKILVTHQLLPALKTPASLSGAKPNDDTQNNPAELSPTSRHKKPLPCETIAVERFFVEYNQTV</sequence>
<organism evidence="2 3">
    <name type="scientific">Polystyrenella longa</name>
    <dbReference type="NCBI Taxonomy" id="2528007"/>
    <lineage>
        <taxon>Bacteria</taxon>
        <taxon>Pseudomonadati</taxon>
        <taxon>Planctomycetota</taxon>
        <taxon>Planctomycetia</taxon>
        <taxon>Planctomycetales</taxon>
        <taxon>Planctomycetaceae</taxon>
        <taxon>Polystyrenella</taxon>
    </lineage>
</organism>
<dbReference type="EMBL" id="CP036281">
    <property type="protein sequence ID" value="QDU79188.1"/>
    <property type="molecule type" value="Genomic_DNA"/>
</dbReference>
<accession>A0A518CIY3</accession>
<feature type="compositionally biased region" description="Polar residues" evidence="1">
    <location>
        <begin position="51"/>
        <end position="62"/>
    </location>
</feature>
<evidence type="ECO:0000313" key="3">
    <source>
        <dbReference type="Proteomes" id="UP000317178"/>
    </source>
</evidence>
<gene>
    <name evidence="2" type="ORF">Pla110_08930</name>
</gene>
<dbReference type="AlphaFoldDB" id="A0A518CIY3"/>
<dbReference type="Proteomes" id="UP000317178">
    <property type="component" value="Chromosome"/>
</dbReference>
<dbReference type="KEGG" id="plon:Pla110_08930"/>